<keyword evidence="3" id="KW-1185">Reference proteome</keyword>
<dbReference type="Proteomes" id="UP000003160">
    <property type="component" value="Unassembled WGS sequence"/>
</dbReference>
<dbReference type="HOGENOM" id="CLU_032897_0_0_10"/>
<feature type="transmembrane region" description="Helical" evidence="1">
    <location>
        <begin position="63"/>
        <end position="87"/>
    </location>
</feature>
<feature type="transmembrane region" description="Helical" evidence="1">
    <location>
        <begin position="133"/>
        <end position="153"/>
    </location>
</feature>
<dbReference type="AlphaFoldDB" id="D1PZH1"/>
<dbReference type="PANTHER" id="PTHR20992:SF9">
    <property type="entry name" value="AT15442P-RELATED"/>
    <property type="match status" value="1"/>
</dbReference>
<name>D1PZH1_9BACT</name>
<feature type="transmembrane region" description="Helical" evidence="1">
    <location>
        <begin position="188"/>
        <end position="211"/>
    </location>
</feature>
<evidence type="ECO:0000256" key="1">
    <source>
        <dbReference type="SAM" id="Phobius"/>
    </source>
</evidence>
<proteinExistence type="predicted"/>
<dbReference type="EMBL" id="ACKS01000084">
    <property type="protein sequence ID" value="EFA43240.1"/>
    <property type="molecule type" value="Genomic_DNA"/>
</dbReference>
<comment type="caution">
    <text evidence="2">The sequence shown here is derived from an EMBL/GenBank/DDBJ whole genome shotgun (WGS) entry which is preliminary data.</text>
</comment>
<evidence type="ECO:0000313" key="2">
    <source>
        <dbReference type="EMBL" id="EFA43240.1"/>
    </source>
</evidence>
<sequence>MEQQQESLWKAVKGYFNSLPDKEDEEKTIREISDDIVFHGSNLWVLIFAILMASLGLNVNSTAVVIGAMLISPLMGPITGIGLGVGINDLDLLKRSFKNFAISTAISVLTATFYFAITPITEAQSELLSRTAPTLYDVLIALCGGAAGIIALSTKGKGNVIPGVAIATALMPPLCTAGYGLAMGEMGYFLGAIYLYFINTVFICVSTFVGVRMLKFRRKHFVDPLRLKRVKIYIVGIVVLTMIPATYMTVGIIRGSIVDTNVARFVRTELDFKGSQIISYDIDPKEKELHVVAVGMSILPMQIQAATEQMKDYHLDGYKLNVIQGTLSDSTLISKLNYTSSSMDESSGKKLIEQVAQMQSLESKVKKYEIYEIMSGDLREEVKSLWPQVSKLSLSTVVESSMDSVASQRYVVAIAGCRRALSDRDQAQLQQWLKARVRADSVRLITTR</sequence>
<keyword evidence="1" id="KW-0812">Transmembrane</keyword>
<keyword evidence="1" id="KW-0472">Membrane</keyword>
<dbReference type="OrthoDB" id="9790659at2"/>
<feature type="transmembrane region" description="Helical" evidence="1">
    <location>
        <begin position="232"/>
        <end position="253"/>
    </location>
</feature>
<dbReference type="eggNOG" id="COG1808">
    <property type="taxonomic scope" value="Bacteria"/>
</dbReference>
<dbReference type="PANTHER" id="PTHR20992">
    <property type="entry name" value="AT15442P-RELATED"/>
    <property type="match status" value="1"/>
</dbReference>
<dbReference type="RefSeq" id="WP_007174459.1">
    <property type="nucleotide sequence ID" value="NZ_GG704781.1"/>
</dbReference>
<accession>D1PZH1</accession>
<reference evidence="2 3" key="1">
    <citation type="submission" date="2009-10" db="EMBL/GenBank/DDBJ databases">
        <authorList>
            <person name="Qin X."/>
            <person name="Bachman B."/>
            <person name="Battles P."/>
            <person name="Bell A."/>
            <person name="Bess C."/>
            <person name="Bickham C."/>
            <person name="Chaboub L."/>
            <person name="Chen D."/>
            <person name="Coyle M."/>
            <person name="Deiros D.R."/>
            <person name="Dinh H."/>
            <person name="Forbes L."/>
            <person name="Fowler G."/>
            <person name="Francisco L."/>
            <person name="Fu Q."/>
            <person name="Gubbala S."/>
            <person name="Hale W."/>
            <person name="Han Y."/>
            <person name="Hemphill L."/>
            <person name="Highlander S.K."/>
            <person name="Hirani K."/>
            <person name="Hogues M."/>
            <person name="Jackson L."/>
            <person name="Jakkamsetti A."/>
            <person name="Javaid M."/>
            <person name="Jiang H."/>
            <person name="Korchina V."/>
            <person name="Kovar C."/>
            <person name="Lara F."/>
            <person name="Lee S."/>
            <person name="Mata R."/>
            <person name="Mathew T."/>
            <person name="Moen C."/>
            <person name="Morales K."/>
            <person name="Munidasa M."/>
            <person name="Nazareth L."/>
            <person name="Ngo R."/>
            <person name="Nguyen L."/>
            <person name="Okwuonu G."/>
            <person name="Ongeri F."/>
            <person name="Patil S."/>
            <person name="Petrosino J."/>
            <person name="Pham C."/>
            <person name="Pham P."/>
            <person name="Pu L.-L."/>
            <person name="Puazo M."/>
            <person name="Raj R."/>
            <person name="Reid J."/>
            <person name="Rouhana J."/>
            <person name="Saada N."/>
            <person name="Shang Y."/>
            <person name="Simmons D."/>
            <person name="Thornton R."/>
            <person name="Warren J."/>
            <person name="Weissenberger G."/>
            <person name="Zhang J."/>
            <person name="Zhang L."/>
            <person name="Zhou C."/>
            <person name="Zhu D."/>
            <person name="Muzny D."/>
            <person name="Worley K."/>
            <person name="Gibbs R."/>
        </authorList>
    </citation>
    <scope>NUCLEOTIDE SEQUENCE [LARGE SCALE GENOMIC DNA]</scope>
    <source>
        <strain evidence="2 3">DSM 17361</strain>
    </source>
</reference>
<protein>
    <submittedName>
        <fullName evidence="2">Hydrophobic domain protein</fullName>
    </submittedName>
</protein>
<feature type="transmembrane region" description="Helical" evidence="1">
    <location>
        <begin position="160"/>
        <end position="182"/>
    </location>
</feature>
<dbReference type="InterPro" id="IPR005240">
    <property type="entry name" value="DUF389"/>
</dbReference>
<feature type="transmembrane region" description="Helical" evidence="1">
    <location>
        <begin position="99"/>
        <end position="121"/>
    </location>
</feature>
<feature type="transmembrane region" description="Helical" evidence="1">
    <location>
        <begin position="36"/>
        <end position="57"/>
    </location>
</feature>
<keyword evidence="1" id="KW-1133">Transmembrane helix</keyword>
<gene>
    <name evidence="2" type="ORF">HMPREF0645_2356</name>
</gene>
<dbReference type="Pfam" id="PF04087">
    <property type="entry name" value="DUF389"/>
    <property type="match status" value="1"/>
</dbReference>
<organism evidence="2 3">
    <name type="scientific">Hallella bergensis DSM 17361</name>
    <dbReference type="NCBI Taxonomy" id="585502"/>
    <lineage>
        <taxon>Bacteria</taxon>
        <taxon>Pseudomonadati</taxon>
        <taxon>Bacteroidota</taxon>
        <taxon>Bacteroidia</taxon>
        <taxon>Bacteroidales</taxon>
        <taxon>Prevotellaceae</taxon>
        <taxon>Hallella</taxon>
    </lineage>
</organism>
<evidence type="ECO:0000313" key="3">
    <source>
        <dbReference type="Proteomes" id="UP000003160"/>
    </source>
</evidence>